<dbReference type="OrthoDB" id="3141857at2759"/>
<sequence>MSSIAALGLRRAFVRPAAVRVPARRFASTKMAEASLDKAPKRDPELYVLLGVMSGAFLIAGWYFGKKPTSVTSESNVRIGESSMPWEREDDGGKMYKYQYHPNGDTSQGLRAAPSALNTVIVPNVTLPADLHERFNKYGKEEWDY</sequence>
<name>A0A1L9S8F8_9EURO</name>
<keyword evidence="1" id="KW-0812">Transmembrane</keyword>
<evidence type="ECO:0000313" key="2">
    <source>
        <dbReference type="EMBL" id="OJJ43434.1"/>
    </source>
</evidence>
<protein>
    <submittedName>
        <fullName evidence="2">Uncharacterized protein</fullName>
    </submittedName>
</protein>
<keyword evidence="1" id="KW-0472">Membrane</keyword>
<evidence type="ECO:0000313" key="3">
    <source>
        <dbReference type="Proteomes" id="UP000184188"/>
    </source>
</evidence>
<feature type="transmembrane region" description="Helical" evidence="1">
    <location>
        <begin position="46"/>
        <end position="65"/>
    </location>
</feature>
<proteinExistence type="predicted"/>
<reference evidence="3" key="1">
    <citation type="journal article" date="2017" name="Genome Biol.">
        <title>Comparative genomics reveals high biological diversity and specific adaptations in the industrially and medically important fungal genus Aspergillus.</title>
        <authorList>
            <person name="de Vries R.P."/>
            <person name="Riley R."/>
            <person name="Wiebenga A."/>
            <person name="Aguilar-Osorio G."/>
            <person name="Amillis S."/>
            <person name="Uchima C.A."/>
            <person name="Anderluh G."/>
            <person name="Asadollahi M."/>
            <person name="Askin M."/>
            <person name="Barry K."/>
            <person name="Battaglia E."/>
            <person name="Bayram O."/>
            <person name="Benocci T."/>
            <person name="Braus-Stromeyer S.A."/>
            <person name="Caldana C."/>
            <person name="Canovas D."/>
            <person name="Cerqueira G.C."/>
            <person name="Chen F."/>
            <person name="Chen W."/>
            <person name="Choi C."/>
            <person name="Clum A."/>
            <person name="Dos Santos R.A."/>
            <person name="Damasio A.R."/>
            <person name="Diallinas G."/>
            <person name="Emri T."/>
            <person name="Fekete E."/>
            <person name="Flipphi M."/>
            <person name="Freyberg S."/>
            <person name="Gallo A."/>
            <person name="Gournas C."/>
            <person name="Habgood R."/>
            <person name="Hainaut M."/>
            <person name="Harispe M.L."/>
            <person name="Henrissat B."/>
            <person name="Hilden K.S."/>
            <person name="Hope R."/>
            <person name="Hossain A."/>
            <person name="Karabika E."/>
            <person name="Karaffa L."/>
            <person name="Karanyi Z."/>
            <person name="Krasevec N."/>
            <person name="Kuo A."/>
            <person name="Kusch H."/>
            <person name="LaButti K."/>
            <person name="Lagendijk E.L."/>
            <person name="Lapidus A."/>
            <person name="Levasseur A."/>
            <person name="Lindquist E."/>
            <person name="Lipzen A."/>
            <person name="Logrieco A.F."/>
            <person name="MacCabe A."/>
            <person name="Maekelae M.R."/>
            <person name="Malavazi I."/>
            <person name="Melin P."/>
            <person name="Meyer V."/>
            <person name="Mielnichuk N."/>
            <person name="Miskei M."/>
            <person name="Molnar A.P."/>
            <person name="Mule G."/>
            <person name="Ngan C.Y."/>
            <person name="Orejas M."/>
            <person name="Orosz E."/>
            <person name="Ouedraogo J.P."/>
            <person name="Overkamp K.M."/>
            <person name="Park H.-S."/>
            <person name="Perrone G."/>
            <person name="Piumi F."/>
            <person name="Punt P.J."/>
            <person name="Ram A.F."/>
            <person name="Ramon A."/>
            <person name="Rauscher S."/>
            <person name="Record E."/>
            <person name="Riano-Pachon D.M."/>
            <person name="Robert V."/>
            <person name="Roehrig J."/>
            <person name="Ruller R."/>
            <person name="Salamov A."/>
            <person name="Salih N.S."/>
            <person name="Samson R.A."/>
            <person name="Sandor E."/>
            <person name="Sanguinetti M."/>
            <person name="Schuetze T."/>
            <person name="Sepcic K."/>
            <person name="Shelest E."/>
            <person name="Sherlock G."/>
            <person name="Sophianopoulou V."/>
            <person name="Squina F.M."/>
            <person name="Sun H."/>
            <person name="Susca A."/>
            <person name="Todd R.B."/>
            <person name="Tsang A."/>
            <person name="Unkles S.E."/>
            <person name="van de Wiele N."/>
            <person name="van Rossen-Uffink D."/>
            <person name="Oliveira J.V."/>
            <person name="Vesth T.C."/>
            <person name="Visser J."/>
            <person name="Yu J.-H."/>
            <person name="Zhou M."/>
            <person name="Andersen M.R."/>
            <person name="Archer D.B."/>
            <person name="Baker S.E."/>
            <person name="Benoit I."/>
            <person name="Brakhage A.A."/>
            <person name="Braus G.H."/>
            <person name="Fischer R."/>
            <person name="Frisvad J.C."/>
            <person name="Goldman G.H."/>
            <person name="Houbraken J."/>
            <person name="Oakley B."/>
            <person name="Pocsi I."/>
            <person name="Scazzocchio C."/>
            <person name="Seiboth B."/>
            <person name="vanKuyk P.A."/>
            <person name="Wortman J."/>
            <person name="Dyer P.S."/>
            <person name="Grigoriev I.V."/>
        </authorList>
    </citation>
    <scope>NUCLEOTIDE SEQUENCE [LARGE SCALE GENOMIC DNA]</scope>
    <source>
        <strain evidence="3">CBS 506.65</strain>
    </source>
</reference>
<dbReference type="AlphaFoldDB" id="A0A1L9S8F8"/>
<organism evidence="2 3">
    <name type="scientific">Penicilliopsis zonata CBS 506.65</name>
    <dbReference type="NCBI Taxonomy" id="1073090"/>
    <lineage>
        <taxon>Eukaryota</taxon>
        <taxon>Fungi</taxon>
        <taxon>Dikarya</taxon>
        <taxon>Ascomycota</taxon>
        <taxon>Pezizomycotina</taxon>
        <taxon>Eurotiomycetes</taxon>
        <taxon>Eurotiomycetidae</taxon>
        <taxon>Eurotiales</taxon>
        <taxon>Aspergillaceae</taxon>
        <taxon>Penicilliopsis</taxon>
    </lineage>
</organism>
<keyword evidence="1" id="KW-1133">Transmembrane helix</keyword>
<dbReference type="InterPro" id="IPR039965">
    <property type="entry name" value="C3H7.08c"/>
</dbReference>
<accession>A0A1L9S8F8</accession>
<dbReference type="VEuPathDB" id="FungiDB:ASPZODRAFT_136292"/>
<gene>
    <name evidence="2" type="ORF">ASPZODRAFT_136292</name>
</gene>
<dbReference type="RefSeq" id="XP_022577944.1">
    <property type="nucleotide sequence ID" value="XM_022724031.1"/>
</dbReference>
<dbReference type="Proteomes" id="UP000184188">
    <property type="component" value="Unassembled WGS sequence"/>
</dbReference>
<keyword evidence="3" id="KW-1185">Reference proteome</keyword>
<dbReference type="PANTHER" id="PTHR40466">
    <property type="entry name" value="EXPRESSED PROTEIN"/>
    <property type="match status" value="1"/>
</dbReference>
<dbReference type="PANTHER" id="PTHR40466:SF1">
    <property type="entry name" value="FUNGAL PROTEIN"/>
    <property type="match status" value="1"/>
</dbReference>
<dbReference type="EMBL" id="KV878352">
    <property type="protein sequence ID" value="OJJ43434.1"/>
    <property type="molecule type" value="Genomic_DNA"/>
</dbReference>
<dbReference type="GeneID" id="34610496"/>
<evidence type="ECO:0000256" key="1">
    <source>
        <dbReference type="SAM" id="Phobius"/>
    </source>
</evidence>